<dbReference type="EMBL" id="KV417559">
    <property type="protein sequence ID" value="KZP19946.1"/>
    <property type="molecule type" value="Genomic_DNA"/>
</dbReference>
<dbReference type="STRING" id="436010.A0A166ILA5"/>
<accession>A0A166ILA5</accession>
<protein>
    <submittedName>
        <fullName evidence="1">Uncharacterized protein</fullName>
    </submittedName>
</protein>
<keyword evidence="2" id="KW-1185">Reference proteome</keyword>
<dbReference type="AlphaFoldDB" id="A0A166ILA5"/>
<reference evidence="1 2" key="1">
    <citation type="journal article" date="2016" name="Mol. Biol. Evol.">
        <title>Comparative Genomics of Early-Diverging Mushroom-Forming Fungi Provides Insights into the Origins of Lignocellulose Decay Capabilities.</title>
        <authorList>
            <person name="Nagy L.G."/>
            <person name="Riley R."/>
            <person name="Tritt A."/>
            <person name="Adam C."/>
            <person name="Daum C."/>
            <person name="Floudas D."/>
            <person name="Sun H."/>
            <person name="Yadav J.S."/>
            <person name="Pangilinan J."/>
            <person name="Larsson K.H."/>
            <person name="Matsuura K."/>
            <person name="Barry K."/>
            <person name="Labutti K."/>
            <person name="Kuo R."/>
            <person name="Ohm R.A."/>
            <person name="Bhattacharya S.S."/>
            <person name="Shirouzu T."/>
            <person name="Yoshinaga Y."/>
            <person name="Martin F.M."/>
            <person name="Grigoriev I.V."/>
            <person name="Hibbett D.S."/>
        </authorList>
    </citation>
    <scope>NUCLEOTIDE SEQUENCE [LARGE SCALE GENOMIC DNA]</scope>
    <source>
        <strain evidence="1 2">CBS 109695</strain>
    </source>
</reference>
<gene>
    <name evidence="1" type="ORF">FIBSPDRAFT_955005</name>
</gene>
<organism evidence="1 2">
    <name type="scientific">Athelia psychrophila</name>
    <dbReference type="NCBI Taxonomy" id="1759441"/>
    <lineage>
        <taxon>Eukaryota</taxon>
        <taxon>Fungi</taxon>
        <taxon>Dikarya</taxon>
        <taxon>Basidiomycota</taxon>
        <taxon>Agaricomycotina</taxon>
        <taxon>Agaricomycetes</taxon>
        <taxon>Agaricomycetidae</taxon>
        <taxon>Atheliales</taxon>
        <taxon>Atheliaceae</taxon>
        <taxon>Athelia</taxon>
    </lineage>
</organism>
<dbReference type="OrthoDB" id="2019015at2759"/>
<sequence length="167" mass="19000">MLFQYEMKTFFVVLFFGTGDQTPSIPSAILERVFMDPNKHAPPVKTWDMVWSRATQGTDNDSQVAGGDTKGEGVVEKFDELVLAADEDLQEARELEGEADIGGCQALRMVMPDIRTRLKYDAALRSAAREKDRKAQKSFKLAQRNFALLYLIRGYLSDKRQVRMSWI</sequence>
<name>A0A166ILA5_9AGAM</name>
<proteinExistence type="predicted"/>
<dbReference type="Proteomes" id="UP000076532">
    <property type="component" value="Unassembled WGS sequence"/>
</dbReference>
<evidence type="ECO:0000313" key="1">
    <source>
        <dbReference type="EMBL" id="KZP19946.1"/>
    </source>
</evidence>
<evidence type="ECO:0000313" key="2">
    <source>
        <dbReference type="Proteomes" id="UP000076532"/>
    </source>
</evidence>